<keyword evidence="2" id="KW-1185">Reference proteome</keyword>
<name>B0CDJ3_ACAM1</name>
<evidence type="ECO:0000313" key="2">
    <source>
        <dbReference type="Proteomes" id="UP000000268"/>
    </source>
</evidence>
<reference evidence="1 2" key="1">
    <citation type="journal article" date="2008" name="Proc. Natl. Acad. Sci. U.S.A.">
        <title>Niche adaptation and genome expansion in the chlorophyll d-producing cyanobacterium Acaryochloris marina.</title>
        <authorList>
            <person name="Swingley W.D."/>
            <person name="Chen M."/>
            <person name="Cheung P.C."/>
            <person name="Conrad A.L."/>
            <person name="Dejesa L.C."/>
            <person name="Hao J."/>
            <person name="Honchak B.M."/>
            <person name="Karbach L.E."/>
            <person name="Kurdoglu A."/>
            <person name="Lahiri S."/>
            <person name="Mastrian S.D."/>
            <person name="Miyashita H."/>
            <person name="Page L."/>
            <person name="Ramakrishna P."/>
            <person name="Satoh S."/>
            <person name="Sattley W.M."/>
            <person name="Shimada Y."/>
            <person name="Taylor H.L."/>
            <person name="Tomo T."/>
            <person name="Tsuchiya T."/>
            <person name="Wang Z.T."/>
            <person name="Raymond J."/>
            <person name="Mimuro M."/>
            <person name="Blankenship R.E."/>
            <person name="Touchman J.W."/>
        </authorList>
    </citation>
    <scope>NUCLEOTIDE SEQUENCE [LARGE SCALE GENOMIC DNA]</scope>
    <source>
        <strain evidence="2">MBIC 11017</strain>
    </source>
</reference>
<accession>B0CDJ3</accession>
<proteinExistence type="predicted"/>
<dbReference type="KEGG" id="amr:AM1_3066"/>
<dbReference type="EMBL" id="CP000828">
    <property type="protein sequence ID" value="ABW28062.1"/>
    <property type="molecule type" value="Genomic_DNA"/>
</dbReference>
<gene>
    <name evidence="1" type="ordered locus">AM1_3066</name>
</gene>
<dbReference type="eggNOG" id="COG0639">
    <property type="taxonomic scope" value="Bacteria"/>
</dbReference>
<evidence type="ECO:0000313" key="1">
    <source>
        <dbReference type="EMBL" id="ABW28062.1"/>
    </source>
</evidence>
<dbReference type="Proteomes" id="UP000000268">
    <property type="component" value="Chromosome"/>
</dbReference>
<dbReference type="STRING" id="329726.AM1_3066"/>
<sequence length="62" mass="6844">MTLDGTQTIPAQKYTPRRIIGVGNVGRHPGQATYTLYNPANNQITFKTVKYSKTKGFAVQNS</sequence>
<dbReference type="RefSeq" id="WP_012163493.1">
    <property type="nucleotide sequence ID" value="NC_009925.1"/>
</dbReference>
<dbReference type="AlphaFoldDB" id="B0CDJ3"/>
<dbReference type="HOGENOM" id="CLU_2893480_0_0_3"/>
<organism evidence="1 2">
    <name type="scientific">Acaryochloris marina (strain MBIC 11017)</name>
    <dbReference type="NCBI Taxonomy" id="329726"/>
    <lineage>
        <taxon>Bacteria</taxon>
        <taxon>Bacillati</taxon>
        <taxon>Cyanobacteriota</taxon>
        <taxon>Cyanophyceae</taxon>
        <taxon>Acaryochloridales</taxon>
        <taxon>Acaryochloridaceae</taxon>
        <taxon>Acaryochloris</taxon>
    </lineage>
</organism>
<protein>
    <submittedName>
        <fullName evidence="1">Uncharacterized protein</fullName>
    </submittedName>
</protein>